<accession>A0A3E2H2R0</accession>
<organism evidence="7 8">
    <name type="scientific">Scytalidium lignicola</name>
    <name type="common">Hyphomycete</name>
    <dbReference type="NCBI Taxonomy" id="5539"/>
    <lineage>
        <taxon>Eukaryota</taxon>
        <taxon>Fungi</taxon>
        <taxon>Dikarya</taxon>
        <taxon>Ascomycota</taxon>
        <taxon>Pezizomycotina</taxon>
        <taxon>Leotiomycetes</taxon>
        <taxon>Leotiomycetes incertae sedis</taxon>
        <taxon>Scytalidium</taxon>
    </lineage>
</organism>
<dbReference type="Pfam" id="PF00616">
    <property type="entry name" value="RasGAP"/>
    <property type="match status" value="1"/>
</dbReference>
<feature type="transmembrane region" description="Helical" evidence="3">
    <location>
        <begin position="86"/>
        <end position="105"/>
    </location>
</feature>
<feature type="compositionally biased region" description="Gly residues" evidence="2">
    <location>
        <begin position="595"/>
        <end position="606"/>
    </location>
</feature>
<dbReference type="SUPFAM" id="SSF143885">
    <property type="entry name" value="RGC domain-like"/>
    <property type="match status" value="1"/>
</dbReference>
<feature type="transmembrane region" description="Helical" evidence="3">
    <location>
        <begin position="55"/>
        <end position="74"/>
    </location>
</feature>
<feature type="region of interest" description="Disordered" evidence="2">
    <location>
        <begin position="579"/>
        <end position="747"/>
    </location>
</feature>
<feature type="transmembrane region" description="Helical" evidence="3">
    <location>
        <begin position="487"/>
        <end position="507"/>
    </location>
</feature>
<dbReference type="GO" id="GO:0022857">
    <property type="term" value="F:transmembrane transporter activity"/>
    <property type="evidence" value="ECO:0007669"/>
    <property type="project" value="InterPro"/>
</dbReference>
<evidence type="ECO:0000256" key="2">
    <source>
        <dbReference type="SAM" id="MobiDB-lite"/>
    </source>
</evidence>
<dbReference type="SMART" id="SM00323">
    <property type="entry name" value="RasGAP"/>
    <property type="match status" value="1"/>
</dbReference>
<feature type="domain" description="Ras-GAP" evidence="4">
    <location>
        <begin position="1640"/>
        <end position="1856"/>
    </location>
</feature>
<sequence>MVQRRSRGPPKLPVRQLAILAICRFAEPVALTSVYPYLPEMIESFGIKKKDVAKWAGITSAVFSLSQCMTAIFWGRASDIFGRKPTILVALTCTMICSILWGMSVSLPMAIIARAFAGGCNGNVGIIRTMVAEMVPEKELQPRAFSVMPLVWSLGSILGPSFGGFFAKPTENLPALFGNSKFLKKFPFVLPNLVTSGFFLAGLGVGVLYLKETLETKRHKTDYGLVLGKKLSSFFKKIFKKEPKKFRRNSSVDESAAFLRPSSSMSNLSRATSRDTEDAEFATKGVHIITQPTMVEVFTRQSVINLMAYFFLAMYSAAYDQLLPIFMHHPREHHTPSNTHLPFKFSGGFGLASGRIGSLFTLYGAIGCVIQFLVFPPVARRYGVLNCFKVCAVIFPVVFTITPFTALIESSGWQQAAMFAIMIVKCFAGIFAFPCSVILLTNSATSLRILGTLNGFAVSISAIGRAIGPAVTGWAFTKGLEHGYVIAPWWLLTIISSFGAIPIWFLVEMEGFGKASESDDDDDDESEAELPPIDEDVSPTQILHGDERIPYAADEEALDVVDGPPLDVKYSSSYDDGMLKPLSKSERRMSSPLGLRGGSVGPGGGRRLSNGLAASNYGQGTGAESSSSTEIEMESYRRSLRPVQTSGYPAVKREPSNASTASTAYSTPSSVFELSRSSTLSSAASNGYSTHKRGVSDVGRMSPSMMNGYHNNKSTPDTYRSVRQSLRPLPQPPNSTPPRDTFTHSRSQSIDVIKPTYEAYVPTTPSPRTSPVRPTSMFLTRSDSISHGSSRSPGAIHTHSPVLAQDLESLQKSSTTQLRALSKFAQSASPDQFSIISPTQEVAGLHGRRRLQRSQTDVDQRVVAKGNGYGWEGRNWMDKQRQFLQAYEYLCHIGEAKEWIEDILHKPIPPIVQMEEALRDGVTLAEIVEALHPERRIRIFRHPKLQYRHSDNIAVFFRFLGEVELPDLFRFELIDLYEKKNIPKVIYCIHALSWLLFRKGIVDFRIGNLLGQLEFEHHELEEMQKGLDKAGVSMPSFGNMGADFGVEPEPEPEPESDEDRIDRELKENELSIMDFQAQIRGSLVRVKLGEMMQDLWNSEDKLVELQSIIRGDWARQIADYRMSMRRFAVNLQSAARGFLARQRELDREHFWKSKEADVLKLQNLIRAKKVRDEVRMMRSQLRIEQPVVREIQAAMRGFLERARMAAQKEDTKVMGANMDGLQAAIRGMLVRGNIAQDIEGLWNEEPTISAIQAAARAMLTRKQISQEKELLQASSPIWRALQAVARGSIVRNNLDSTGQELKKHSREIESLQALIRGVAVRREIGVKMSELESESPSILQLQSNIRGMILRQRIAAEYEALYAQSDNISKLQAFIRGGFLRQQVQAELESIETHMSEIIELQAIVRAVLVRNEVGAVLDALDAEEESIVAIQAAAKASLVRARFVEKKRFYKENMEKVVKIQSFVRGRLQGEAYKSLTTGKNPPVNTVKNFVHLLNDSNFDFNEEIEFERLRKTVVQQVRLNETAEQHINQLDIKIALLVKNKITLDEVVRHQKNFGGHTGNLIGNTSMVSSNQFDLKALNKNSRKKLESYQQLFFILQTQPQYLARLFRKLREQGTAEKDLKRIEILMMGLFGYAQKRREEYYLLKLISRSAKEEVDGMASAQDCLRGSFFFSKLLANYTRSPRDRKYLRELLSPLIHSHIIEDPALDLESDPIQIYRSAINNEELRTGRPSRRPLDIPREVAIKDPETRDLFVDHLRDLREIADQVLFALEGLLHRMPFGIRFITSQIFDALCEHFPQEQQQVLAHIVCSWLWKFYFQPALMMPEQVGVIERQLTPLQKRNLGEVAKVVGQIVSGKLFGGENIYLQPLNAYVGGSMERIGIIFSNLISVPDAESTFDIDEFNDLYAKAKPTLYIKMTDVFAIHNLIAAELPHICPNRDDVIREIVHELGNAKSNESEMLGVTSTEVQMTLSPKLHDLEDPEADVKALFMETKRCILYIIRVQSGANLMEILIRPITRDDDQKWQALIREEFAAGSNCRGAYSDVNTMVDITSLSFKDLKRTALENIMHLEQSGRISRHNNYQDVLNAIALDIRTKSRRRVQRQRELEGVRLTLANLTEKAEWLESQRKSYDNYIEQAMLTLQKKGKKRFLMPFSKQYNHEKELERSGRKPKFGSFKYSARTLSDKSVLVSWKGFNEREWDKINLTISCDEVGVFVIEGSRGSIQIPGAHAQVPMDSLLAAQFANHQYMDLFEGAMRLNVNLFLHLLYKKFYRTE</sequence>
<protein>
    <recommendedName>
        <fullName evidence="9">Major facilitator superfamily (MFS) profile domain-containing protein</fullName>
    </recommendedName>
</protein>
<dbReference type="SMART" id="SM00015">
    <property type="entry name" value="IQ"/>
    <property type="match status" value="9"/>
</dbReference>
<dbReference type="InterPro" id="IPR001936">
    <property type="entry name" value="RasGAP_dom"/>
</dbReference>
<dbReference type="Gene3D" id="1.20.1250.20">
    <property type="entry name" value="MFS general substrate transporter like domains"/>
    <property type="match status" value="1"/>
</dbReference>
<dbReference type="STRING" id="5539.A0A3E2H2R0"/>
<feature type="domain" description="Calponin-homology (CH)" evidence="5">
    <location>
        <begin position="890"/>
        <end position="996"/>
    </location>
</feature>
<feature type="compositionally biased region" description="Polar residues" evidence="2">
    <location>
        <begin position="709"/>
        <end position="724"/>
    </location>
</feature>
<feature type="compositionally biased region" description="Acidic residues" evidence="2">
    <location>
        <begin position="518"/>
        <end position="537"/>
    </location>
</feature>
<dbReference type="GO" id="GO:0005938">
    <property type="term" value="C:cell cortex"/>
    <property type="evidence" value="ECO:0007669"/>
    <property type="project" value="TreeGrafter"/>
</dbReference>
<dbReference type="InterPro" id="IPR020846">
    <property type="entry name" value="MFS_dom"/>
</dbReference>
<dbReference type="InterPro" id="IPR036872">
    <property type="entry name" value="CH_dom_sf"/>
</dbReference>
<reference evidence="7 8" key="1">
    <citation type="submission" date="2018-05" db="EMBL/GenBank/DDBJ databases">
        <title>Draft genome sequence of Scytalidium lignicola DSM 105466, a ubiquitous saprotrophic fungus.</title>
        <authorList>
            <person name="Buettner E."/>
            <person name="Gebauer A.M."/>
            <person name="Hofrichter M."/>
            <person name="Liers C."/>
            <person name="Kellner H."/>
        </authorList>
    </citation>
    <scope>NUCLEOTIDE SEQUENCE [LARGE SCALE GENOMIC DNA]</scope>
    <source>
        <strain evidence="7 8">DSM 105466</strain>
    </source>
</reference>
<dbReference type="PROSITE" id="PS50021">
    <property type="entry name" value="CH"/>
    <property type="match status" value="1"/>
</dbReference>
<dbReference type="SUPFAM" id="SSF103473">
    <property type="entry name" value="MFS general substrate transporter"/>
    <property type="match status" value="1"/>
</dbReference>
<keyword evidence="3" id="KW-0472">Membrane</keyword>
<feature type="transmembrane region" description="Helical" evidence="3">
    <location>
        <begin position="387"/>
        <end position="406"/>
    </location>
</feature>
<comment type="caution">
    <text evidence="7">The sequence shown here is derived from an EMBL/GenBank/DDBJ whole genome shotgun (WGS) entry which is preliminary data.</text>
</comment>
<feature type="compositionally biased region" description="Low complexity" evidence="2">
    <location>
        <begin position="656"/>
        <end position="689"/>
    </location>
</feature>
<evidence type="ECO:0000259" key="4">
    <source>
        <dbReference type="PROSITE" id="PS50018"/>
    </source>
</evidence>
<feature type="region of interest" description="Disordered" evidence="2">
    <location>
        <begin position="515"/>
        <end position="541"/>
    </location>
</feature>
<dbReference type="Gene3D" id="1.10.506.10">
    <property type="entry name" value="GTPase Activation - p120gap, domain 1"/>
    <property type="match status" value="1"/>
</dbReference>
<comment type="subcellular location">
    <subcellularLocation>
        <location evidence="1">Membrane</location>
        <topology evidence="1">Multi-pass membrane protein</topology>
    </subcellularLocation>
</comment>
<feature type="transmembrane region" description="Helical" evidence="3">
    <location>
        <begin position="186"/>
        <end position="210"/>
    </location>
</feature>
<dbReference type="InterPro" id="IPR008936">
    <property type="entry name" value="Rho_GTPase_activation_prot"/>
</dbReference>
<dbReference type="InterPro" id="IPR036259">
    <property type="entry name" value="MFS_trans_sf"/>
</dbReference>
<dbReference type="OrthoDB" id="775356at2759"/>
<feature type="domain" description="Major facilitator superfamily (MFS) profile" evidence="6">
    <location>
        <begin position="16"/>
        <end position="511"/>
    </location>
</feature>
<dbReference type="PANTHER" id="PTHR14149">
    <property type="entry name" value="RAS GTPASE-ACTIVATING PROTEIN WITH IQ MOTIF"/>
    <property type="match status" value="1"/>
</dbReference>
<dbReference type="InterPro" id="IPR001715">
    <property type="entry name" value="CH_dom"/>
</dbReference>
<evidence type="ECO:0000256" key="1">
    <source>
        <dbReference type="ARBA" id="ARBA00004141"/>
    </source>
</evidence>
<evidence type="ECO:0000313" key="8">
    <source>
        <dbReference type="Proteomes" id="UP000258309"/>
    </source>
</evidence>
<dbReference type="PANTHER" id="PTHR14149:SF14">
    <property type="entry name" value="CALPONIN-HOMOLOGY (CH) DOMAIN-CONTAINING PROTEIN"/>
    <property type="match status" value="1"/>
</dbReference>
<feature type="transmembrane region" description="Helical" evidence="3">
    <location>
        <begin position="356"/>
        <end position="375"/>
    </location>
</feature>
<evidence type="ECO:0000259" key="6">
    <source>
        <dbReference type="PROSITE" id="PS50850"/>
    </source>
</evidence>
<dbReference type="Pfam" id="PF07690">
    <property type="entry name" value="MFS_1"/>
    <property type="match status" value="1"/>
</dbReference>
<dbReference type="PROSITE" id="PS50096">
    <property type="entry name" value="IQ"/>
    <property type="match status" value="11"/>
</dbReference>
<dbReference type="SMART" id="SM00033">
    <property type="entry name" value="CH"/>
    <property type="match status" value="1"/>
</dbReference>
<gene>
    <name evidence="7" type="ORF">B7463_g8710</name>
</gene>
<dbReference type="Pfam" id="PF03836">
    <property type="entry name" value="RasGAP_C"/>
    <property type="match status" value="1"/>
</dbReference>
<dbReference type="InterPro" id="IPR011701">
    <property type="entry name" value="MFS"/>
</dbReference>
<feature type="transmembrane region" description="Helical" evidence="3">
    <location>
        <begin position="144"/>
        <end position="166"/>
    </location>
</feature>
<keyword evidence="8" id="KW-1185">Reference proteome</keyword>
<dbReference type="OMA" id="EEAKXAT"/>
<feature type="transmembrane region" description="Helical" evidence="3">
    <location>
        <begin position="418"/>
        <end position="440"/>
    </location>
</feature>
<dbReference type="Proteomes" id="UP000258309">
    <property type="component" value="Unassembled WGS sequence"/>
</dbReference>
<evidence type="ECO:0000256" key="3">
    <source>
        <dbReference type="SAM" id="Phobius"/>
    </source>
</evidence>
<dbReference type="GO" id="GO:0016020">
    <property type="term" value="C:membrane"/>
    <property type="evidence" value="ECO:0007669"/>
    <property type="project" value="UniProtKB-SubCell"/>
</dbReference>
<keyword evidence="3" id="KW-1133">Transmembrane helix</keyword>
<feature type="non-terminal residue" evidence="7">
    <location>
        <position position="1"/>
    </location>
</feature>
<dbReference type="Gene3D" id="1.10.418.10">
    <property type="entry name" value="Calponin-like domain"/>
    <property type="match status" value="1"/>
</dbReference>
<dbReference type="CDD" id="cd21206">
    <property type="entry name" value="CH_IQGAP"/>
    <property type="match status" value="1"/>
</dbReference>
<proteinExistence type="predicted"/>
<feature type="transmembrane region" description="Helical" evidence="3">
    <location>
        <begin position="303"/>
        <end position="319"/>
    </location>
</feature>
<dbReference type="EMBL" id="NCSJ02000197">
    <property type="protein sequence ID" value="RFU27635.1"/>
    <property type="molecule type" value="Genomic_DNA"/>
</dbReference>
<evidence type="ECO:0008006" key="9">
    <source>
        <dbReference type="Google" id="ProtNLM"/>
    </source>
</evidence>
<dbReference type="SUPFAM" id="SSF47576">
    <property type="entry name" value="Calponin-homology domain, CH-domain"/>
    <property type="match status" value="1"/>
</dbReference>
<dbReference type="CDD" id="cd17330">
    <property type="entry name" value="MFS_SLC46_TetA_like"/>
    <property type="match status" value="1"/>
</dbReference>
<dbReference type="Pfam" id="PF00612">
    <property type="entry name" value="IQ"/>
    <property type="match status" value="1"/>
</dbReference>
<dbReference type="PROSITE" id="PS50850">
    <property type="entry name" value="MFS"/>
    <property type="match status" value="1"/>
</dbReference>
<feature type="non-terminal residue" evidence="7">
    <location>
        <position position="2276"/>
    </location>
</feature>
<dbReference type="GO" id="GO:0005096">
    <property type="term" value="F:GTPase activator activity"/>
    <property type="evidence" value="ECO:0007669"/>
    <property type="project" value="TreeGrafter"/>
</dbReference>
<name>A0A3E2H2R0_SCYLI</name>
<evidence type="ECO:0000259" key="5">
    <source>
        <dbReference type="PROSITE" id="PS50021"/>
    </source>
</evidence>
<dbReference type="SUPFAM" id="SSF48350">
    <property type="entry name" value="GTPase activation domain, GAP"/>
    <property type="match status" value="1"/>
</dbReference>
<dbReference type="InterPro" id="IPR000593">
    <property type="entry name" value="RasGAP_C"/>
</dbReference>
<evidence type="ECO:0000313" key="7">
    <source>
        <dbReference type="EMBL" id="RFU27635.1"/>
    </source>
</evidence>
<dbReference type="Pfam" id="PF00307">
    <property type="entry name" value="CH"/>
    <property type="match status" value="1"/>
</dbReference>
<dbReference type="InterPro" id="IPR000048">
    <property type="entry name" value="IQ_motif_EF-hand-BS"/>
</dbReference>
<keyword evidence="3" id="KW-0812">Transmembrane</keyword>
<dbReference type="PROSITE" id="PS50018">
    <property type="entry name" value="RAS_GTPASE_ACTIV_2"/>
    <property type="match status" value="1"/>
</dbReference>